<proteinExistence type="predicted"/>
<gene>
    <name evidence="2" type="ORF">LZZ85_12450</name>
</gene>
<evidence type="ECO:0000313" key="2">
    <source>
        <dbReference type="EMBL" id="MCG2615101.1"/>
    </source>
</evidence>
<sequence>MISTKSKKWLSCIALFVVLLSACKKDKEENEDPAGYWKGLYASGSLTPSQPYAVLFRPNGTVRVYSQSSDTSKGPKAEGTYKVDGSTITTSYTYFTGTITGSFSTTASSDGSSMAGSYGSGSAASGGGTFHLSRQ</sequence>
<evidence type="ECO:0000256" key="1">
    <source>
        <dbReference type="SAM" id="MobiDB-lite"/>
    </source>
</evidence>
<protein>
    <recommendedName>
        <fullName evidence="4">Lipocalin-like domain-containing protein</fullName>
    </recommendedName>
</protein>
<dbReference type="PROSITE" id="PS51257">
    <property type="entry name" value="PROKAR_LIPOPROTEIN"/>
    <property type="match status" value="1"/>
</dbReference>
<dbReference type="RefSeq" id="WP_237872142.1">
    <property type="nucleotide sequence ID" value="NZ_JAKLTR010000007.1"/>
</dbReference>
<dbReference type="EMBL" id="JAKLTR010000007">
    <property type="protein sequence ID" value="MCG2615101.1"/>
    <property type="molecule type" value="Genomic_DNA"/>
</dbReference>
<accession>A0ABS9KS09</accession>
<keyword evidence="3" id="KW-1185">Reference proteome</keyword>
<dbReference type="Proteomes" id="UP001165367">
    <property type="component" value="Unassembled WGS sequence"/>
</dbReference>
<name>A0ABS9KS09_9BACT</name>
<feature type="region of interest" description="Disordered" evidence="1">
    <location>
        <begin position="106"/>
        <end position="135"/>
    </location>
</feature>
<comment type="caution">
    <text evidence="2">The sequence shown here is derived from an EMBL/GenBank/DDBJ whole genome shotgun (WGS) entry which is preliminary data.</text>
</comment>
<evidence type="ECO:0000313" key="3">
    <source>
        <dbReference type="Proteomes" id="UP001165367"/>
    </source>
</evidence>
<organism evidence="2 3">
    <name type="scientific">Terrimonas ginsenosidimutans</name>
    <dbReference type="NCBI Taxonomy" id="2908004"/>
    <lineage>
        <taxon>Bacteria</taxon>
        <taxon>Pseudomonadati</taxon>
        <taxon>Bacteroidota</taxon>
        <taxon>Chitinophagia</taxon>
        <taxon>Chitinophagales</taxon>
        <taxon>Chitinophagaceae</taxon>
        <taxon>Terrimonas</taxon>
    </lineage>
</organism>
<feature type="compositionally biased region" description="Low complexity" evidence="1">
    <location>
        <begin position="106"/>
        <end position="123"/>
    </location>
</feature>
<evidence type="ECO:0008006" key="4">
    <source>
        <dbReference type="Google" id="ProtNLM"/>
    </source>
</evidence>
<reference evidence="2" key="1">
    <citation type="submission" date="2022-01" db="EMBL/GenBank/DDBJ databases">
        <authorList>
            <person name="Jo J.-H."/>
            <person name="Im W.-T."/>
        </authorList>
    </citation>
    <scope>NUCLEOTIDE SEQUENCE</scope>
    <source>
        <strain evidence="2">NA20</strain>
    </source>
</reference>